<dbReference type="InterPro" id="IPR009057">
    <property type="entry name" value="Homeodomain-like_sf"/>
</dbReference>
<evidence type="ECO:0000313" key="6">
    <source>
        <dbReference type="EMBL" id="REH52087.1"/>
    </source>
</evidence>
<keyword evidence="3" id="KW-0804">Transcription</keyword>
<dbReference type="Proteomes" id="UP000256269">
    <property type="component" value="Unassembled WGS sequence"/>
</dbReference>
<reference evidence="6 7" key="1">
    <citation type="submission" date="2018-08" db="EMBL/GenBank/DDBJ databases">
        <title>Genomic Encyclopedia of Archaeal and Bacterial Type Strains, Phase II (KMG-II): from individual species to whole genera.</title>
        <authorList>
            <person name="Goeker M."/>
        </authorList>
    </citation>
    <scope>NUCLEOTIDE SEQUENCE [LARGE SCALE GENOMIC DNA]</scope>
    <source>
        <strain evidence="6 7">DSM 45791</strain>
    </source>
</reference>
<dbReference type="GO" id="GO:0003700">
    <property type="term" value="F:DNA-binding transcription factor activity"/>
    <property type="evidence" value="ECO:0007669"/>
    <property type="project" value="TreeGrafter"/>
</dbReference>
<gene>
    <name evidence="6" type="ORF">BCF44_103537</name>
</gene>
<dbReference type="PANTHER" id="PTHR30055:SF234">
    <property type="entry name" value="HTH-TYPE TRANSCRIPTIONAL REGULATOR BETI"/>
    <property type="match status" value="1"/>
</dbReference>
<evidence type="ECO:0000256" key="2">
    <source>
        <dbReference type="ARBA" id="ARBA00023125"/>
    </source>
</evidence>
<dbReference type="InterPro" id="IPR001647">
    <property type="entry name" value="HTH_TetR"/>
</dbReference>
<proteinExistence type="predicted"/>
<dbReference type="Gene3D" id="1.10.357.10">
    <property type="entry name" value="Tetracycline Repressor, domain 2"/>
    <property type="match status" value="1"/>
</dbReference>
<feature type="DNA-binding region" description="H-T-H motif" evidence="4">
    <location>
        <begin position="47"/>
        <end position="66"/>
    </location>
</feature>
<keyword evidence="2 4" id="KW-0238">DNA-binding</keyword>
<dbReference type="GO" id="GO:0000976">
    <property type="term" value="F:transcription cis-regulatory region binding"/>
    <property type="evidence" value="ECO:0007669"/>
    <property type="project" value="TreeGrafter"/>
</dbReference>
<dbReference type="PRINTS" id="PR00455">
    <property type="entry name" value="HTHTETR"/>
</dbReference>
<feature type="domain" description="HTH tetR-type" evidence="5">
    <location>
        <begin position="24"/>
        <end position="84"/>
    </location>
</feature>
<evidence type="ECO:0000256" key="1">
    <source>
        <dbReference type="ARBA" id="ARBA00023015"/>
    </source>
</evidence>
<organism evidence="6 7">
    <name type="scientific">Kutzneria buriramensis</name>
    <dbReference type="NCBI Taxonomy" id="1045776"/>
    <lineage>
        <taxon>Bacteria</taxon>
        <taxon>Bacillati</taxon>
        <taxon>Actinomycetota</taxon>
        <taxon>Actinomycetes</taxon>
        <taxon>Pseudonocardiales</taxon>
        <taxon>Pseudonocardiaceae</taxon>
        <taxon>Kutzneria</taxon>
    </lineage>
</organism>
<name>A0A3E0I033_9PSEU</name>
<comment type="caution">
    <text evidence="6">The sequence shown here is derived from an EMBL/GenBank/DDBJ whole genome shotgun (WGS) entry which is preliminary data.</text>
</comment>
<evidence type="ECO:0000259" key="5">
    <source>
        <dbReference type="PROSITE" id="PS50977"/>
    </source>
</evidence>
<dbReference type="PROSITE" id="PS50977">
    <property type="entry name" value="HTH_TETR_2"/>
    <property type="match status" value="1"/>
</dbReference>
<evidence type="ECO:0000313" key="7">
    <source>
        <dbReference type="Proteomes" id="UP000256269"/>
    </source>
</evidence>
<sequence>MVISIRCRTDQFHTVAYGTVVGKRRTKDDWVAAALEMIAERGVGALAVEPLAQRLGATKGSAYWHFPSREALLQAALDRWTGDIATGLAAFAAVERPPDEQLWLIFSRVVVDRPQNDLEFAMIAATDDPQVAAAMRRLSEERLAFLASRLVALGFDADAARERALQMHTFLLGHVQVLRRGAQIDDPVEYARGVYRLLTAP</sequence>
<dbReference type="InterPro" id="IPR050109">
    <property type="entry name" value="HTH-type_TetR-like_transc_reg"/>
</dbReference>
<protein>
    <submittedName>
        <fullName evidence="6">AcrR family transcriptional regulator</fullName>
    </submittedName>
</protein>
<dbReference type="EMBL" id="QUNO01000003">
    <property type="protein sequence ID" value="REH52087.1"/>
    <property type="molecule type" value="Genomic_DNA"/>
</dbReference>
<keyword evidence="1" id="KW-0805">Transcription regulation</keyword>
<keyword evidence="7" id="KW-1185">Reference proteome</keyword>
<dbReference type="Pfam" id="PF00440">
    <property type="entry name" value="TetR_N"/>
    <property type="match status" value="1"/>
</dbReference>
<evidence type="ECO:0000256" key="3">
    <source>
        <dbReference type="ARBA" id="ARBA00023163"/>
    </source>
</evidence>
<dbReference type="PANTHER" id="PTHR30055">
    <property type="entry name" value="HTH-TYPE TRANSCRIPTIONAL REGULATOR RUTR"/>
    <property type="match status" value="1"/>
</dbReference>
<evidence type="ECO:0000256" key="4">
    <source>
        <dbReference type="PROSITE-ProRule" id="PRU00335"/>
    </source>
</evidence>
<dbReference type="AlphaFoldDB" id="A0A3E0I033"/>
<accession>A0A3E0I033</accession>
<dbReference type="SUPFAM" id="SSF46689">
    <property type="entry name" value="Homeodomain-like"/>
    <property type="match status" value="1"/>
</dbReference>